<organism evidence="2 3">
    <name type="scientific">Cryptosporangium minutisporangium</name>
    <dbReference type="NCBI Taxonomy" id="113569"/>
    <lineage>
        <taxon>Bacteria</taxon>
        <taxon>Bacillati</taxon>
        <taxon>Actinomycetota</taxon>
        <taxon>Actinomycetes</taxon>
        <taxon>Cryptosporangiales</taxon>
        <taxon>Cryptosporangiaceae</taxon>
        <taxon>Cryptosporangium</taxon>
    </lineage>
</organism>
<protein>
    <recommendedName>
        <fullName evidence="4">Alpha/beta hydrolase</fullName>
    </recommendedName>
</protein>
<dbReference type="InterPro" id="IPR029058">
    <property type="entry name" value="AB_hydrolase_fold"/>
</dbReference>
<keyword evidence="3" id="KW-1185">Reference proteome</keyword>
<dbReference type="RefSeq" id="WP_345732828.1">
    <property type="nucleotide sequence ID" value="NZ_BAAAYN010000055.1"/>
</dbReference>
<dbReference type="InterPro" id="IPR050266">
    <property type="entry name" value="AB_hydrolase_sf"/>
</dbReference>
<dbReference type="EMBL" id="BAAAYN010000055">
    <property type="protein sequence ID" value="GAA3396334.1"/>
    <property type="molecule type" value="Genomic_DNA"/>
</dbReference>
<gene>
    <name evidence="2" type="ORF">GCM10020369_72650</name>
</gene>
<dbReference type="SUPFAM" id="SSF53474">
    <property type="entry name" value="alpha/beta-Hydrolases"/>
    <property type="match status" value="1"/>
</dbReference>
<proteinExistence type="predicted"/>
<reference evidence="3" key="1">
    <citation type="journal article" date="2019" name="Int. J. Syst. Evol. Microbiol.">
        <title>The Global Catalogue of Microorganisms (GCM) 10K type strain sequencing project: providing services to taxonomists for standard genome sequencing and annotation.</title>
        <authorList>
            <consortium name="The Broad Institute Genomics Platform"/>
            <consortium name="The Broad Institute Genome Sequencing Center for Infectious Disease"/>
            <person name="Wu L."/>
            <person name="Ma J."/>
        </authorList>
    </citation>
    <scope>NUCLEOTIDE SEQUENCE [LARGE SCALE GENOMIC DNA]</scope>
    <source>
        <strain evidence="3">JCM 9458</strain>
    </source>
</reference>
<dbReference type="Gene3D" id="3.40.50.1820">
    <property type="entry name" value="alpha/beta hydrolase"/>
    <property type="match status" value="2"/>
</dbReference>
<evidence type="ECO:0008006" key="4">
    <source>
        <dbReference type="Google" id="ProtNLM"/>
    </source>
</evidence>
<keyword evidence="1" id="KW-0378">Hydrolase</keyword>
<evidence type="ECO:0000313" key="2">
    <source>
        <dbReference type="EMBL" id="GAA3396334.1"/>
    </source>
</evidence>
<name>A0ABP6T946_9ACTN</name>
<accession>A0ABP6T946</accession>
<evidence type="ECO:0000313" key="3">
    <source>
        <dbReference type="Proteomes" id="UP001501676"/>
    </source>
</evidence>
<dbReference type="PANTHER" id="PTHR43798:SF31">
    <property type="entry name" value="AB HYDROLASE SUPERFAMILY PROTEIN YCLE"/>
    <property type="match status" value="1"/>
</dbReference>
<evidence type="ECO:0000256" key="1">
    <source>
        <dbReference type="ARBA" id="ARBA00022801"/>
    </source>
</evidence>
<sequence length="181" mass="19456">MTDNHPLHLRLGLALIVREASRSEHPVLLLHGAAGPASLDSLRDHLATFHRVLAPVHPGWDGTPRPETLSSVADLAATYLNLLEEQEGPPPGNLAALRTYAGGTWEDPTLLDRIRELAVPALLIWGEHDAVVSPEFGRRYAEAIPGSRFALVPGGHLPVRDAPDATFAAIDAFLGDTPVKE</sequence>
<comment type="caution">
    <text evidence="2">The sequence shown here is derived from an EMBL/GenBank/DDBJ whole genome shotgun (WGS) entry which is preliminary data.</text>
</comment>
<dbReference type="Proteomes" id="UP001501676">
    <property type="component" value="Unassembled WGS sequence"/>
</dbReference>
<dbReference type="PANTHER" id="PTHR43798">
    <property type="entry name" value="MONOACYLGLYCEROL LIPASE"/>
    <property type="match status" value="1"/>
</dbReference>